<organism evidence="2 3">
    <name type="scientific">Desulfoluna butyratoxydans</name>
    <dbReference type="NCBI Taxonomy" id="231438"/>
    <lineage>
        <taxon>Bacteria</taxon>
        <taxon>Pseudomonadati</taxon>
        <taxon>Thermodesulfobacteriota</taxon>
        <taxon>Desulfobacteria</taxon>
        <taxon>Desulfobacterales</taxon>
        <taxon>Desulfolunaceae</taxon>
        <taxon>Desulfoluna</taxon>
    </lineage>
</organism>
<protein>
    <submittedName>
        <fullName evidence="2">Uncharacterized protein</fullName>
    </submittedName>
</protein>
<dbReference type="Proteomes" id="UP000507962">
    <property type="component" value="Unassembled WGS sequence"/>
</dbReference>
<name>A0A4U8YZ12_9BACT</name>
<feature type="compositionally biased region" description="Basic and acidic residues" evidence="1">
    <location>
        <begin position="1"/>
        <end position="10"/>
    </location>
</feature>
<dbReference type="EMBL" id="CAADHO010000019">
    <property type="protein sequence ID" value="VFQ47502.1"/>
    <property type="molecule type" value="Genomic_DNA"/>
</dbReference>
<gene>
    <name evidence="2" type="ORF">MSL71_52020</name>
</gene>
<proteinExistence type="predicted"/>
<dbReference type="AlphaFoldDB" id="A0A4U8YZ12"/>
<reference evidence="2 3" key="1">
    <citation type="submission" date="2019-03" db="EMBL/GenBank/DDBJ databases">
        <authorList>
            <person name="Nijsse B."/>
        </authorList>
    </citation>
    <scope>NUCLEOTIDE SEQUENCE [LARGE SCALE GENOMIC DNA]</scope>
    <source>
        <strain evidence="2">Desulfoluna butyratoxydans MSL71</strain>
    </source>
</reference>
<keyword evidence="3" id="KW-1185">Reference proteome</keyword>
<sequence length="60" mass="6501">MKRNGSDLKKLPSMVKGTDKKRASGGEVSHLESLLPLRFVPRSSGQSARAFGSGFARHKC</sequence>
<evidence type="ECO:0000256" key="1">
    <source>
        <dbReference type="SAM" id="MobiDB-lite"/>
    </source>
</evidence>
<accession>A0A4U8YZ12</accession>
<feature type="region of interest" description="Disordered" evidence="1">
    <location>
        <begin position="1"/>
        <end position="27"/>
    </location>
</feature>
<evidence type="ECO:0000313" key="2">
    <source>
        <dbReference type="EMBL" id="VFQ47502.1"/>
    </source>
</evidence>
<evidence type="ECO:0000313" key="3">
    <source>
        <dbReference type="Proteomes" id="UP000507962"/>
    </source>
</evidence>